<dbReference type="AlphaFoldDB" id="A0A0K0E1J0"/>
<accession>A0A0K0E1J0</accession>
<dbReference type="WBParaSite" id="SSTP_0000335900.1">
    <property type="protein sequence ID" value="SSTP_0000335900.1"/>
    <property type="gene ID" value="SSTP_0000335900"/>
</dbReference>
<evidence type="ECO:0000313" key="2">
    <source>
        <dbReference type="WBParaSite" id="SSTP_0000335900.1"/>
    </source>
</evidence>
<dbReference type="Gene3D" id="3.10.450.50">
    <property type="match status" value="1"/>
</dbReference>
<organism evidence="2">
    <name type="scientific">Strongyloides stercoralis</name>
    <name type="common">Threadworm</name>
    <dbReference type="NCBI Taxonomy" id="6248"/>
    <lineage>
        <taxon>Eukaryota</taxon>
        <taxon>Metazoa</taxon>
        <taxon>Ecdysozoa</taxon>
        <taxon>Nematoda</taxon>
        <taxon>Chromadorea</taxon>
        <taxon>Rhabditida</taxon>
        <taxon>Tylenchina</taxon>
        <taxon>Panagrolaimomorpha</taxon>
        <taxon>Strongyloidoidea</taxon>
        <taxon>Strongyloididae</taxon>
        <taxon>Strongyloides</taxon>
    </lineage>
</organism>
<keyword evidence="1" id="KW-1185">Reference proteome</keyword>
<name>A0A0K0E1J0_STRER</name>
<dbReference type="InterPro" id="IPR032710">
    <property type="entry name" value="NTF2-like_dom_sf"/>
</dbReference>
<dbReference type="WBParaSite" id="TCONS_00003442.p1">
    <property type="protein sequence ID" value="TCONS_00003442.p1"/>
    <property type="gene ID" value="XLOC_003181"/>
</dbReference>
<sequence length="124" mass="14342">MNNSRSILDSMSMSMKIIDNTHDEIIEKGKELIECLKNGDVGGVVSMYDTDAELLTSNVPICRGIDALRIYYTMLKQRNELMNTIERGNCVNNSANERMPIKTRYFILWIKRDIGWMIMQDCKL</sequence>
<evidence type="ECO:0000313" key="3">
    <source>
        <dbReference type="WBParaSite" id="TCONS_00003442.p1"/>
    </source>
</evidence>
<protein>
    <submittedName>
        <fullName evidence="2 3">DUF4440 domain-containing protein</fullName>
    </submittedName>
</protein>
<proteinExistence type="predicted"/>
<evidence type="ECO:0000313" key="1">
    <source>
        <dbReference type="Proteomes" id="UP000035681"/>
    </source>
</evidence>
<dbReference type="Proteomes" id="UP000035681">
    <property type="component" value="Unplaced"/>
</dbReference>
<dbReference type="SUPFAM" id="SSF54427">
    <property type="entry name" value="NTF2-like"/>
    <property type="match status" value="1"/>
</dbReference>
<reference evidence="2" key="1">
    <citation type="submission" date="2015-08" db="UniProtKB">
        <authorList>
            <consortium name="WormBaseParasite"/>
        </authorList>
    </citation>
    <scope>IDENTIFICATION</scope>
</reference>